<reference evidence="2 3" key="1">
    <citation type="submission" date="2024-10" db="EMBL/GenBank/DDBJ databases">
        <title>Updated reference genomes for cyclostephanoid diatoms.</title>
        <authorList>
            <person name="Roberts W.R."/>
            <person name="Alverson A.J."/>
        </authorList>
    </citation>
    <scope>NUCLEOTIDE SEQUENCE [LARGE SCALE GENOMIC DNA]</scope>
    <source>
        <strain evidence="2 3">AJA010-31</strain>
    </source>
</reference>
<proteinExistence type="predicted"/>
<feature type="compositionally biased region" description="Basic and acidic residues" evidence="1">
    <location>
        <begin position="27"/>
        <end position="42"/>
    </location>
</feature>
<sequence length="384" mass="41302">MGLKKVFNLHRLSGINSREVGSGRSSKTPDVKQNVDSRNDKKEVQSIVKSAEELAIVVIGESESVDSRFRIHTLPCATMDEYVTNNVHDGTVTGENGSSGDDLVLKVYEVIDRKTSKDDSSSNESVMGLSVEETTAFEVITVSSSKDYGSIFSGIAASDNGSVIKVENVSSEDSTMACGSIITKNEVIIAESDLSTSAVGPEIVLSKEDKLVKKHTLQRFFSVMTLLEGTGTSDETDRATASADANSLEEKSQKSSSSKTDDTADESESSSVAIALFDKNNSKNIRVKKSCVDPPSSTAANRDAKKKVVSMMIQKFKHIAGKGACLACEETNSTKEIVYGQPFADISGIFSRDVGDSESHISCAIDHDDTFTLDSMVDGNRMYM</sequence>
<name>A0ABD3NKN0_9STRA</name>
<feature type="region of interest" description="Disordered" evidence="1">
    <location>
        <begin position="231"/>
        <end position="267"/>
    </location>
</feature>
<keyword evidence="3" id="KW-1185">Reference proteome</keyword>
<gene>
    <name evidence="2" type="ORF">ACHAWO_006809</name>
</gene>
<dbReference type="Proteomes" id="UP001530400">
    <property type="component" value="Unassembled WGS sequence"/>
</dbReference>
<organism evidence="2 3">
    <name type="scientific">Cyclotella atomus</name>
    <dbReference type="NCBI Taxonomy" id="382360"/>
    <lineage>
        <taxon>Eukaryota</taxon>
        <taxon>Sar</taxon>
        <taxon>Stramenopiles</taxon>
        <taxon>Ochrophyta</taxon>
        <taxon>Bacillariophyta</taxon>
        <taxon>Coscinodiscophyceae</taxon>
        <taxon>Thalassiosirophycidae</taxon>
        <taxon>Stephanodiscales</taxon>
        <taxon>Stephanodiscaceae</taxon>
        <taxon>Cyclotella</taxon>
    </lineage>
</organism>
<accession>A0ABD3NKN0</accession>
<feature type="region of interest" description="Disordered" evidence="1">
    <location>
        <begin position="18"/>
        <end position="42"/>
    </location>
</feature>
<evidence type="ECO:0000313" key="3">
    <source>
        <dbReference type="Proteomes" id="UP001530400"/>
    </source>
</evidence>
<comment type="caution">
    <text evidence="2">The sequence shown here is derived from an EMBL/GenBank/DDBJ whole genome shotgun (WGS) entry which is preliminary data.</text>
</comment>
<protein>
    <submittedName>
        <fullName evidence="2">Uncharacterized protein</fullName>
    </submittedName>
</protein>
<evidence type="ECO:0000256" key="1">
    <source>
        <dbReference type="SAM" id="MobiDB-lite"/>
    </source>
</evidence>
<dbReference type="EMBL" id="JALLPJ020001147">
    <property type="protein sequence ID" value="KAL3775601.1"/>
    <property type="molecule type" value="Genomic_DNA"/>
</dbReference>
<dbReference type="AlphaFoldDB" id="A0ABD3NKN0"/>
<evidence type="ECO:0000313" key="2">
    <source>
        <dbReference type="EMBL" id="KAL3775601.1"/>
    </source>
</evidence>